<protein>
    <submittedName>
        <fullName evidence="1">Uncharacterized protein</fullName>
    </submittedName>
</protein>
<keyword evidence="2" id="KW-1185">Reference proteome</keyword>
<name>A0ABW2K1H7_9BACI</name>
<organism evidence="1 2">
    <name type="scientific">Halobacillus campisalis</name>
    <dbReference type="NCBI Taxonomy" id="435909"/>
    <lineage>
        <taxon>Bacteria</taxon>
        <taxon>Bacillati</taxon>
        <taxon>Bacillota</taxon>
        <taxon>Bacilli</taxon>
        <taxon>Bacillales</taxon>
        <taxon>Bacillaceae</taxon>
        <taxon>Halobacillus</taxon>
    </lineage>
</organism>
<comment type="caution">
    <text evidence="1">The sequence shown here is derived from an EMBL/GenBank/DDBJ whole genome shotgun (WGS) entry which is preliminary data.</text>
</comment>
<dbReference type="Proteomes" id="UP001596494">
    <property type="component" value="Unassembled WGS sequence"/>
</dbReference>
<reference evidence="2" key="1">
    <citation type="journal article" date="2019" name="Int. J. Syst. Evol. Microbiol.">
        <title>The Global Catalogue of Microorganisms (GCM) 10K type strain sequencing project: providing services to taxonomists for standard genome sequencing and annotation.</title>
        <authorList>
            <consortium name="The Broad Institute Genomics Platform"/>
            <consortium name="The Broad Institute Genome Sequencing Center for Infectious Disease"/>
            <person name="Wu L."/>
            <person name="Ma J."/>
        </authorList>
    </citation>
    <scope>NUCLEOTIDE SEQUENCE [LARGE SCALE GENOMIC DNA]</scope>
    <source>
        <strain evidence="2">CCUG 73951</strain>
    </source>
</reference>
<proteinExistence type="predicted"/>
<evidence type="ECO:0000313" key="1">
    <source>
        <dbReference type="EMBL" id="MFC7319831.1"/>
    </source>
</evidence>
<evidence type="ECO:0000313" key="2">
    <source>
        <dbReference type="Proteomes" id="UP001596494"/>
    </source>
</evidence>
<gene>
    <name evidence="1" type="ORF">ACFQMN_02880</name>
</gene>
<sequence length="422" mass="49276">MSTETNDQLENLMLFYPYLKKGEVADKLTFMQRFSDFNEFYSKIREENEDDETSQLVAKTLNQGLNEKKLSIEELDDLLFLLLEDSLFNSYIFALEPDNLDTSSPEKVNSLFNSWDLPENNELLNNINREGYSKDFIICGYRLQSNTQDKNNIESIRILVFDKATVELSDKNGESKESVYPTIIEVDFSRRLLHIRLKDVDNIINAEDKIRTMSGRIENTLRYIDSFTPHIIYSKFERFRSSLFKLEENLLQEKRDLAFKKLKEFDNEINEFSESVTQKFNPPSDMDISVKKYISNGVLSVIATTLNDSTVGDVVGIKFRNNQEDESDRKYAEITISDKGFNCISTNNLYWLNLPVLQNRKMVEFLKIIKSMETGFVVANLEFSIDTANIRLLQRSSYENAEHKKPTQEKYDDFINYLCDFL</sequence>
<dbReference type="EMBL" id="JBHTBY010000001">
    <property type="protein sequence ID" value="MFC7319831.1"/>
    <property type="molecule type" value="Genomic_DNA"/>
</dbReference>
<dbReference type="RefSeq" id="WP_289215603.1">
    <property type="nucleotide sequence ID" value="NZ_JAPVRC010000003.1"/>
</dbReference>
<accession>A0ABW2K1H7</accession>